<gene>
    <name evidence="2" type="ORF">ACFO6Q_18175</name>
</gene>
<accession>A0ABV9R371</accession>
<dbReference type="EMBL" id="JBHSHD010000016">
    <property type="protein sequence ID" value="MFC4822259.1"/>
    <property type="molecule type" value="Genomic_DNA"/>
</dbReference>
<dbReference type="Pfam" id="PF07394">
    <property type="entry name" value="DUF1501"/>
    <property type="match status" value="1"/>
</dbReference>
<dbReference type="InterPro" id="IPR006311">
    <property type="entry name" value="TAT_signal"/>
</dbReference>
<feature type="compositionally biased region" description="Polar residues" evidence="1">
    <location>
        <begin position="193"/>
        <end position="204"/>
    </location>
</feature>
<keyword evidence="3" id="KW-1185">Reference proteome</keyword>
<evidence type="ECO:0000313" key="3">
    <source>
        <dbReference type="Proteomes" id="UP001595886"/>
    </source>
</evidence>
<dbReference type="PANTHER" id="PTHR43737:SF1">
    <property type="entry name" value="DUF1501 DOMAIN-CONTAINING PROTEIN"/>
    <property type="match status" value="1"/>
</dbReference>
<protein>
    <submittedName>
        <fullName evidence="2">DUF1501 domain-containing protein</fullName>
    </submittedName>
</protein>
<feature type="region of interest" description="Disordered" evidence="1">
    <location>
        <begin position="170"/>
        <end position="205"/>
    </location>
</feature>
<dbReference type="Proteomes" id="UP001595886">
    <property type="component" value="Unassembled WGS sequence"/>
</dbReference>
<evidence type="ECO:0000256" key="1">
    <source>
        <dbReference type="SAM" id="MobiDB-lite"/>
    </source>
</evidence>
<dbReference type="PROSITE" id="PS51318">
    <property type="entry name" value="TAT"/>
    <property type="match status" value="1"/>
</dbReference>
<dbReference type="InterPro" id="IPR010869">
    <property type="entry name" value="DUF1501"/>
</dbReference>
<dbReference type="PANTHER" id="PTHR43737">
    <property type="entry name" value="BLL7424 PROTEIN"/>
    <property type="match status" value="1"/>
</dbReference>
<organism evidence="2 3">
    <name type="scientific">Dokdonella ginsengisoli</name>
    <dbReference type="NCBI Taxonomy" id="363846"/>
    <lineage>
        <taxon>Bacteria</taxon>
        <taxon>Pseudomonadati</taxon>
        <taxon>Pseudomonadota</taxon>
        <taxon>Gammaproteobacteria</taxon>
        <taxon>Lysobacterales</taxon>
        <taxon>Rhodanobacteraceae</taxon>
        <taxon>Dokdonella</taxon>
    </lineage>
</organism>
<name>A0ABV9R371_9GAMM</name>
<evidence type="ECO:0000313" key="2">
    <source>
        <dbReference type="EMBL" id="MFC4822259.1"/>
    </source>
</evidence>
<proteinExistence type="predicted"/>
<comment type="caution">
    <text evidence="2">The sequence shown here is derived from an EMBL/GenBank/DDBJ whole genome shotgun (WGS) entry which is preliminary data.</text>
</comment>
<dbReference type="RefSeq" id="WP_380022539.1">
    <property type="nucleotide sequence ID" value="NZ_JBHSHD010000016.1"/>
</dbReference>
<reference evidence="3" key="1">
    <citation type="journal article" date="2019" name="Int. J. Syst. Evol. Microbiol.">
        <title>The Global Catalogue of Microorganisms (GCM) 10K type strain sequencing project: providing services to taxonomists for standard genome sequencing and annotation.</title>
        <authorList>
            <consortium name="The Broad Institute Genomics Platform"/>
            <consortium name="The Broad Institute Genome Sequencing Center for Infectious Disease"/>
            <person name="Wu L."/>
            <person name="Ma J."/>
        </authorList>
    </citation>
    <scope>NUCLEOTIDE SEQUENCE [LARGE SCALE GENOMIC DNA]</scope>
    <source>
        <strain evidence="3">CCUG 30340</strain>
    </source>
</reference>
<sequence length="450" mass="47354">MGNLTRRGFLKGSTLCLTALGGMQLALRSRPARAEWVGDRFLVFVFLRGGMDGLNLVPPIGGPDRAPYEAKRPTIHIRTSGPTAALPLSGNFGLHFAATGLHELYQQRRLAVVHGVGFPLEHISRSHFDAQDYVDLGTPGDLRTSSGWLARHLESAGQVPDTARIPALAAGAAPPDSLLGRRDTMTLDDPSSFHPNGNSGTQVDGQPLYKLSTMMTLNQMYAGSGALELAGSGAATTVELIDSLSLATYTPSPGANYPSSGVAAGLANQAKLIANIAKRGLGLQVATLDYGGWDTHENQGAGDQANLNNNQYAARVDGLSQVLSALYADLAGSQMAGRMVVVVQSEFGRRVRENDNRGTDHGSGNPMLVLGGRVQGGRLFGSFGGLGDGQLFQNEDVATTTDSRRVLSEIVQDHLGNDDLASVFPDYAYPGPLGLMPGDPIFANGFDGAS</sequence>